<dbReference type="Pfam" id="PF08334">
    <property type="entry name" value="T2SSG"/>
    <property type="match status" value="1"/>
</dbReference>
<keyword evidence="2" id="KW-0488">Methylation</keyword>
<comment type="subcellular location">
    <subcellularLocation>
        <location evidence="1">Membrane</location>
        <topology evidence="1">Single-pass membrane protein</topology>
    </subcellularLocation>
</comment>
<keyword evidence="4 6" id="KW-1133">Transmembrane helix</keyword>
<dbReference type="PANTHER" id="PTHR30093">
    <property type="entry name" value="GENERAL SECRETION PATHWAY PROTEIN G"/>
    <property type="match status" value="1"/>
</dbReference>
<dbReference type="GO" id="GO:0015628">
    <property type="term" value="P:protein secretion by the type II secretion system"/>
    <property type="evidence" value="ECO:0007669"/>
    <property type="project" value="InterPro"/>
</dbReference>
<dbReference type="Pfam" id="PF07963">
    <property type="entry name" value="N_methyl"/>
    <property type="match status" value="1"/>
</dbReference>
<dbReference type="NCBIfam" id="TIGR02532">
    <property type="entry name" value="IV_pilin_GFxxxE"/>
    <property type="match status" value="1"/>
</dbReference>
<keyword evidence="5 6" id="KW-0472">Membrane</keyword>
<dbReference type="InterPro" id="IPR045584">
    <property type="entry name" value="Pilin-like"/>
</dbReference>
<dbReference type="PANTHER" id="PTHR30093:SF44">
    <property type="entry name" value="TYPE II SECRETION SYSTEM CORE PROTEIN G"/>
    <property type="match status" value="1"/>
</dbReference>
<dbReference type="GO" id="GO:0015627">
    <property type="term" value="C:type II protein secretion system complex"/>
    <property type="evidence" value="ECO:0007669"/>
    <property type="project" value="InterPro"/>
</dbReference>
<dbReference type="InterPro" id="IPR000983">
    <property type="entry name" value="Bac_GSPG_pilin"/>
</dbReference>
<dbReference type="Proteomes" id="UP000228689">
    <property type="component" value="Unassembled WGS sequence"/>
</dbReference>
<protein>
    <recommendedName>
        <fullName evidence="7">Type II secretion system protein GspG C-terminal domain-containing protein</fullName>
    </recommendedName>
</protein>
<evidence type="ECO:0000259" key="7">
    <source>
        <dbReference type="Pfam" id="PF08334"/>
    </source>
</evidence>
<dbReference type="GO" id="GO:0016020">
    <property type="term" value="C:membrane"/>
    <property type="evidence" value="ECO:0007669"/>
    <property type="project" value="UniProtKB-SubCell"/>
</dbReference>
<dbReference type="Gene3D" id="3.30.700.10">
    <property type="entry name" value="Glycoprotein, Type 4 Pilin"/>
    <property type="match status" value="1"/>
</dbReference>
<evidence type="ECO:0000256" key="6">
    <source>
        <dbReference type="SAM" id="Phobius"/>
    </source>
</evidence>
<keyword evidence="3 6" id="KW-0812">Transmembrane</keyword>
<dbReference type="SUPFAM" id="SSF54523">
    <property type="entry name" value="Pili subunits"/>
    <property type="match status" value="1"/>
</dbReference>
<dbReference type="InterPro" id="IPR013545">
    <property type="entry name" value="T2SS_protein-GspG_C"/>
</dbReference>
<reference evidence="9" key="1">
    <citation type="submission" date="2017-09" db="EMBL/GenBank/DDBJ databases">
        <title>Depth-based differentiation of microbial function through sediment-hosted aquifers and enrichment of novel symbionts in the deep terrestrial subsurface.</title>
        <authorList>
            <person name="Probst A.J."/>
            <person name="Ladd B."/>
            <person name="Jarett J.K."/>
            <person name="Geller-Mcgrath D.E."/>
            <person name="Sieber C.M.K."/>
            <person name="Emerson J.B."/>
            <person name="Anantharaman K."/>
            <person name="Thomas B.C."/>
            <person name="Malmstrom R."/>
            <person name="Stieglmeier M."/>
            <person name="Klingl A."/>
            <person name="Woyke T."/>
            <person name="Ryan C.M."/>
            <person name="Banfield J.F."/>
        </authorList>
    </citation>
    <scope>NUCLEOTIDE SEQUENCE [LARGE SCALE GENOMIC DNA]</scope>
</reference>
<evidence type="ECO:0000313" key="9">
    <source>
        <dbReference type="Proteomes" id="UP000228689"/>
    </source>
</evidence>
<evidence type="ECO:0000256" key="3">
    <source>
        <dbReference type="ARBA" id="ARBA00022692"/>
    </source>
</evidence>
<dbReference type="PRINTS" id="PR00813">
    <property type="entry name" value="BCTERIALGSPG"/>
</dbReference>
<comment type="caution">
    <text evidence="8">The sequence shown here is derived from an EMBL/GenBank/DDBJ whole genome shotgun (WGS) entry which is preliminary data.</text>
</comment>
<feature type="transmembrane region" description="Helical" evidence="6">
    <location>
        <begin position="12"/>
        <end position="33"/>
    </location>
</feature>
<evidence type="ECO:0000256" key="4">
    <source>
        <dbReference type="ARBA" id="ARBA00022989"/>
    </source>
</evidence>
<dbReference type="PROSITE" id="PS00409">
    <property type="entry name" value="PROKAR_NTER_METHYL"/>
    <property type="match status" value="1"/>
</dbReference>
<feature type="domain" description="Type II secretion system protein GspG C-terminal" evidence="7">
    <location>
        <begin position="34"/>
        <end position="115"/>
    </location>
</feature>
<dbReference type="AlphaFoldDB" id="A0A2M7RAH7"/>
<gene>
    <name evidence="8" type="ORF">COY67_03640</name>
</gene>
<proteinExistence type="predicted"/>
<accession>A0A2M7RAH7</accession>
<evidence type="ECO:0000313" key="8">
    <source>
        <dbReference type="EMBL" id="PIY93779.1"/>
    </source>
</evidence>
<name>A0A2M7RAH7_9BACT</name>
<organism evidence="8 9">
    <name type="scientific">Candidatus Komeilibacteria bacterium CG_4_10_14_0_8_um_filter_37_78</name>
    <dbReference type="NCBI Taxonomy" id="1974471"/>
    <lineage>
        <taxon>Bacteria</taxon>
        <taxon>Candidatus Komeiliibacteriota</taxon>
    </lineage>
</organism>
<dbReference type="EMBL" id="PFMC01000084">
    <property type="protein sequence ID" value="PIY93779.1"/>
    <property type="molecule type" value="Genomic_DNA"/>
</dbReference>
<evidence type="ECO:0000256" key="5">
    <source>
        <dbReference type="ARBA" id="ARBA00023136"/>
    </source>
</evidence>
<evidence type="ECO:0000256" key="2">
    <source>
        <dbReference type="ARBA" id="ARBA00022481"/>
    </source>
</evidence>
<evidence type="ECO:0000256" key="1">
    <source>
        <dbReference type="ARBA" id="ARBA00004167"/>
    </source>
</evidence>
<sequence length="148" mass="15499">MKNKKGFTLIELLVVIAIIGLLSTLAVVSLNSARSKARDARRTSDIRQIQTALDMYYNDAGAYPAGAAIAIGTTAADTLSTGGFAAAATGTTYMVTVPLDPQNSGSNVYTYTSETPFSTYTLPFVLENDNATWNGNECIASPGAISCS</sequence>
<dbReference type="InterPro" id="IPR012902">
    <property type="entry name" value="N_methyl_site"/>
</dbReference>